<feature type="repeat" description="WD" evidence="3">
    <location>
        <begin position="335"/>
        <end position="374"/>
    </location>
</feature>
<dbReference type="Pfam" id="PF12937">
    <property type="entry name" value="F-box-like"/>
    <property type="match status" value="1"/>
</dbReference>
<gene>
    <name evidence="6" type="primary">RvY_00638-1</name>
    <name evidence="6" type="synonym">RvY_00638.1</name>
    <name evidence="6" type="ORF">RvY_00638</name>
</gene>
<dbReference type="Gene3D" id="1.20.1280.50">
    <property type="match status" value="1"/>
</dbReference>
<evidence type="ECO:0000313" key="7">
    <source>
        <dbReference type="Proteomes" id="UP000186922"/>
    </source>
</evidence>
<evidence type="ECO:0000256" key="1">
    <source>
        <dbReference type="ARBA" id="ARBA00022574"/>
    </source>
</evidence>
<feature type="repeat" description="WD" evidence="3">
    <location>
        <begin position="206"/>
        <end position="245"/>
    </location>
</feature>
<dbReference type="InterPro" id="IPR001680">
    <property type="entry name" value="WD40_rpt"/>
</dbReference>
<dbReference type="Proteomes" id="UP000186922">
    <property type="component" value="Unassembled WGS sequence"/>
</dbReference>
<dbReference type="PROSITE" id="PS00678">
    <property type="entry name" value="WD_REPEATS_1"/>
    <property type="match status" value="4"/>
</dbReference>
<dbReference type="STRING" id="947166.A0A1D1UJQ6"/>
<dbReference type="PRINTS" id="PR00320">
    <property type="entry name" value="GPROTEINBRPT"/>
</dbReference>
<accession>A0A1D1UJQ6</accession>
<dbReference type="SUPFAM" id="SSF50978">
    <property type="entry name" value="WD40 repeat-like"/>
    <property type="match status" value="1"/>
</dbReference>
<dbReference type="InterPro" id="IPR019775">
    <property type="entry name" value="WD40_repeat_CS"/>
</dbReference>
<dbReference type="EMBL" id="BDGG01000001">
    <property type="protein sequence ID" value="GAU87842.1"/>
    <property type="molecule type" value="Genomic_DNA"/>
</dbReference>
<evidence type="ECO:0000256" key="2">
    <source>
        <dbReference type="ARBA" id="ARBA00022737"/>
    </source>
</evidence>
<feature type="repeat" description="WD" evidence="3">
    <location>
        <begin position="419"/>
        <end position="458"/>
    </location>
</feature>
<dbReference type="AlphaFoldDB" id="A0A1D1UJQ6"/>
<dbReference type="SMART" id="SM00320">
    <property type="entry name" value="WD40"/>
    <property type="match status" value="7"/>
</dbReference>
<comment type="caution">
    <text evidence="6">The sequence shown here is derived from an EMBL/GenBank/DDBJ whole genome shotgun (WGS) entry which is preliminary data.</text>
</comment>
<evidence type="ECO:0000256" key="3">
    <source>
        <dbReference type="PROSITE-ProRule" id="PRU00221"/>
    </source>
</evidence>
<sequence>MDDEMMGMSPKERCKTPSQTSLTKSGESCSKLHGLVKRYMFPGLAGSPANVAECSTDGAESLRALDLISCLPKELALNVFRFLEARDLINSSQTCRLWRYLAEDDVLWRNKNSEIGLPDERLLLQSPSCYPDGFQRSSWKLNYRRHYRIDANWRNGTKRPAKLVNAHTGYLITCLLFTDNNRIISGSDDGTLKVWSVETGECIFSLLGHGGGVWAADVEGAVLVSGSTDRTVRVWNLTNGQAEATLYGHSSTVRCLAVRNGLCVSGSRDCTLRLWQVQVAPPGTLVLNNSCVGVLQGHGAAVRCVRFNGEFIVSGSYDHQIRVWSATEKKCLHVLAGHTHRIYSLQFDGTHVVSGSLDTSIRVWDVRTGALKHVLVGHESLISGMHQRDHILISGNADATVRMWDIRTGTCLKTLGSEEAKHESAVTSVHFDQNFVVTSSDDGTVKLWDLHTGQFIRNIVTLTSRSSGGVVWRIIANKTKLVCAVGSRDRNNQITNIEETKIILFDFDTAN</sequence>
<evidence type="ECO:0000313" key="6">
    <source>
        <dbReference type="EMBL" id="GAU87842.1"/>
    </source>
</evidence>
<dbReference type="SMART" id="SM00256">
    <property type="entry name" value="FBOX"/>
    <property type="match status" value="1"/>
</dbReference>
<keyword evidence="7" id="KW-1185">Reference proteome</keyword>
<dbReference type="GO" id="GO:0043130">
    <property type="term" value="F:ubiquitin binding"/>
    <property type="evidence" value="ECO:0007669"/>
    <property type="project" value="TreeGrafter"/>
</dbReference>
<proteinExistence type="predicted"/>
<dbReference type="GO" id="GO:0010992">
    <property type="term" value="P:ubiquitin recycling"/>
    <property type="evidence" value="ECO:0007669"/>
    <property type="project" value="TreeGrafter"/>
</dbReference>
<dbReference type="InterPro" id="IPR001810">
    <property type="entry name" value="F-box_dom"/>
</dbReference>
<evidence type="ECO:0000256" key="4">
    <source>
        <dbReference type="SAM" id="MobiDB-lite"/>
    </source>
</evidence>
<dbReference type="PANTHER" id="PTHR19849:SF1">
    <property type="entry name" value="F-BOX_WD REPEAT-CONTAINING PROTEIN 7"/>
    <property type="match status" value="1"/>
</dbReference>
<keyword evidence="1 3" id="KW-0853">WD repeat</keyword>
<dbReference type="GO" id="GO:0005634">
    <property type="term" value="C:nucleus"/>
    <property type="evidence" value="ECO:0007669"/>
    <property type="project" value="TreeGrafter"/>
</dbReference>
<dbReference type="OrthoDB" id="190105at2759"/>
<feature type="repeat" description="WD" evidence="3">
    <location>
        <begin position="164"/>
        <end position="205"/>
    </location>
</feature>
<dbReference type="PANTHER" id="PTHR19849">
    <property type="entry name" value="PHOSPHOLIPASE A-2-ACTIVATING PROTEIN"/>
    <property type="match status" value="1"/>
</dbReference>
<evidence type="ECO:0000259" key="5">
    <source>
        <dbReference type="PROSITE" id="PS50181"/>
    </source>
</evidence>
<organism evidence="6 7">
    <name type="scientific">Ramazzottius varieornatus</name>
    <name type="common">Water bear</name>
    <name type="synonym">Tardigrade</name>
    <dbReference type="NCBI Taxonomy" id="947166"/>
    <lineage>
        <taxon>Eukaryota</taxon>
        <taxon>Metazoa</taxon>
        <taxon>Ecdysozoa</taxon>
        <taxon>Tardigrada</taxon>
        <taxon>Eutardigrada</taxon>
        <taxon>Parachela</taxon>
        <taxon>Hypsibioidea</taxon>
        <taxon>Ramazzottiidae</taxon>
        <taxon>Ramazzottius</taxon>
    </lineage>
</organism>
<dbReference type="InterPro" id="IPR036322">
    <property type="entry name" value="WD40_repeat_dom_sf"/>
</dbReference>
<feature type="repeat" description="WD" evidence="3">
    <location>
        <begin position="295"/>
        <end position="334"/>
    </location>
</feature>
<keyword evidence="2" id="KW-0677">Repeat</keyword>
<dbReference type="CDD" id="cd00200">
    <property type="entry name" value="WD40"/>
    <property type="match status" value="1"/>
</dbReference>
<feature type="domain" description="F-box" evidence="5">
    <location>
        <begin position="65"/>
        <end position="111"/>
    </location>
</feature>
<dbReference type="InterPro" id="IPR015943">
    <property type="entry name" value="WD40/YVTN_repeat-like_dom_sf"/>
</dbReference>
<dbReference type="PROSITE" id="PS50294">
    <property type="entry name" value="WD_REPEATS_REGION"/>
    <property type="match status" value="6"/>
</dbReference>
<dbReference type="InterPro" id="IPR036047">
    <property type="entry name" value="F-box-like_dom_sf"/>
</dbReference>
<dbReference type="PROSITE" id="PS50181">
    <property type="entry name" value="FBOX"/>
    <property type="match status" value="1"/>
</dbReference>
<feature type="compositionally biased region" description="Polar residues" evidence="4">
    <location>
        <begin position="16"/>
        <end position="26"/>
    </location>
</feature>
<dbReference type="InterPro" id="IPR020472">
    <property type="entry name" value="WD40_PAC1"/>
</dbReference>
<feature type="repeat" description="WD" evidence="3">
    <location>
        <begin position="375"/>
        <end position="414"/>
    </location>
</feature>
<reference evidence="6 7" key="1">
    <citation type="journal article" date="2016" name="Nat. Commun.">
        <title>Extremotolerant tardigrade genome and improved radiotolerance of human cultured cells by tardigrade-unique protein.</title>
        <authorList>
            <person name="Hashimoto T."/>
            <person name="Horikawa D.D."/>
            <person name="Saito Y."/>
            <person name="Kuwahara H."/>
            <person name="Kozuka-Hata H."/>
            <person name="Shin-I T."/>
            <person name="Minakuchi Y."/>
            <person name="Ohishi K."/>
            <person name="Motoyama A."/>
            <person name="Aizu T."/>
            <person name="Enomoto A."/>
            <person name="Kondo K."/>
            <person name="Tanaka S."/>
            <person name="Hara Y."/>
            <person name="Koshikawa S."/>
            <person name="Sagara H."/>
            <person name="Miura T."/>
            <person name="Yokobori S."/>
            <person name="Miyagawa K."/>
            <person name="Suzuki Y."/>
            <person name="Kubo T."/>
            <person name="Oyama M."/>
            <person name="Kohara Y."/>
            <person name="Fujiyama A."/>
            <person name="Arakawa K."/>
            <person name="Katayama T."/>
            <person name="Toyoda A."/>
            <person name="Kunieda T."/>
        </authorList>
    </citation>
    <scope>NUCLEOTIDE SEQUENCE [LARGE SCALE GENOMIC DNA]</scope>
    <source>
        <strain evidence="6 7">YOKOZUNA-1</strain>
    </source>
</reference>
<feature type="repeat" description="WD" evidence="3">
    <location>
        <begin position="246"/>
        <end position="278"/>
    </location>
</feature>
<dbReference type="SUPFAM" id="SSF81383">
    <property type="entry name" value="F-box domain"/>
    <property type="match status" value="1"/>
</dbReference>
<dbReference type="PROSITE" id="PS50082">
    <property type="entry name" value="WD_REPEATS_2"/>
    <property type="match status" value="7"/>
</dbReference>
<dbReference type="Gene3D" id="2.130.10.10">
    <property type="entry name" value="YVTN repeat-like/Quinoprotein amine dehydrogenase"/>
    <property type="match status" value="1"/>
</dbReference>
<dbReference type="Pfam" id="PF00400">
    <property type="entry name" value="WD40"/>
    <property type="match status" value="7"/>
</dbReference>
<name>A0A1D1UJQ6_RAMVA</name>
<feature type="region of interest" description="Disordered" evidence="4">
    <location>
        <begin position="1"/>
        <end position="26"/>
    </location>
</feature>
<dbReference type="GO" id="GO:0005737">
    <property type="term" value="C:cytoplasm"/>
    <property type="evidence" value="ECO:0007669"/>
    <property type="project" value="TreeGrafter"/>
</dbReference>
<dbReference type="GO" id="GO:0043161">
    <property type="term" value="P:proteasome-mediated ubiquitin-dependent protein catabolic process"/>
    <property type="evidence" value="ECO:0007669"/>
    <property type="project" value="TreeGrafter"/>
</dbReference>
<protein>
    <recommendedName>
        <fullName evidence="5">F-box domain-containing protein</fullName>
    </recommendedName>
</protein>